<gene>
    <name evidence="2" type="ORF">QWY20_08610</name>
</gene>
<organism evidence="2 3">
    <name type="scientific">Alkalimonas cellulosilytica</name>
    <dbReference type="NCBI Taxonomy" id="3058395"/>
    <lineage>
        <taxon>Bacteria</taxon>
        <taxon>Pseudomonadati</taxon>
        <taxon>Pseudomonadota</taxon>
        <taxon>Gammaproteobacteria</taxon>
        <taxon>Alkalimonas</taxon>
    </lineage>
</organism>
<feature type="transmembrane region" description="Helical" evidence="1">
    <location>
        <begin position="12"/>
        <end position="35"/>
    </location>
</feature>
<keyword evidence="3" id="KW-1185">Reference proteome</keyword>
<keyword evidence="1" id="KW-1133">Transmembrane helix</keyword>
<dbReference type="Proteomes" id="UP001336314">
    <property type="component" value="Unassembled WGS sequence"/>
</dbReference>
<evidence type="ECO:0008006" key="4">
    <source>
        <dbReference type="Google" id="ProtNLM"/>
    </source>
</evidence>
<evidence type="ECO:0000313" key="2">
    <source>
        <dbReference type="EMBL" id="MEE2001513.1"/>
    </source>
</evidence>
<dbReference type="EMBL" id="JAUHLI010000007">
    <property type="protein sequence ID" value="MEE2001513.1"/>
    <property type="molecule type" value="Genomic_DNA"/>
</dbReference>
<reference evidence="2 3" key="1">
    <citation type="submission" date="2023-07" db="EMBL/GenBank/DDBJ databases">
        <title>Alkalimonas sp., MEB108 novel, alkaliphilic bacterium isolated from Lonar Lake, India.</title>
        <authorList>
            <person name="Joshi A."/>
            <person name="Thite S."/>
        </authorList>
    </citation>
    <scope>NUCLEOTIDE SEQUENCE [LARGE SCALE GENOMIC DNA]</scope>
    <source>
        <strain evidence="2 3">MEB108</strain>
    </source>
</reference>
<proteinExistence type="predicted"/>
<protein>
    <recommendedName>
        <fullName evidence="4">Type II secretion system protein K</fullName>
    </recommendedName>
</protein>
<sequence>MSMARASAQRGIALFQVLLMTAIFSMLLLLMVASVQQHQRQVQQLLDASTQQLALYSAANTLSFALLTEEWQGPDSGEQAYGWSFYSYPFDWLVPVSSEDSQDNHSQAAVAVEARLQDLNGLLDLRFPSPLHQQWLQQQGIDSLSASQMVTTLRDAQRPEPAARLPFAAPGFHLQHASEAMALPGWQPMADSQLWQFTRVLGDEFNYLTAPDPILAALLPPAQFDILRQWRQQGRVDRFRFSELTGIEPDEGATFFASRELIMVLRLGQQQRQLQLRIDAGADIPVLIRQQHRGAR</sequence>
<accession>A0ABU7J4S8</accession>
<evidence type="ECO:0000256" key="1">
    <source>
        <dbReference type="SAM" id="Phobius"/>
    </source>
</evidence>
<comment type="caution">
    <text evidence="2">The sequence shown here is derived from an EMBL/GenBank/DDBJ whole genome shotgun (WGS) entry which is preliminary data.</text>
</comment>
<evidence type="ECO:0000313" key="3">
    <source>
        <dbReference type="Proteomes" id="UP001336314"/>
    </source>
</evidence>
<dbReference type="RefSeq" id="WP_330128612.1">
    <property type="nucleotide sequence ID" value="NZ_JAUHLI010000007.1"/>
</dbReference>
<keyword evidence="1" id="KW-0472">Membrane</keyword>
<keyword evidence="1" id="KW-0812">Transmembrane</keyword>
<name>A0ABU7J4S8_9GAMM</name>